<sequence length="153" mass="17808">MSKTDLILAMARTASEDYMQQIVLRVKTHEFRKRRYPSSVLRFWFYETSPISAITYICEVSSAHSISEDGPLGDEKGIGNREYNEFDRSFEGYEYAYRVRSCWRVVEPVGLDRLMKDFGLGRAPRGMVYVPEELARVVAWDEQEQVWSESSKA</sequence>
<accession>A0A427YPE6</accession>
<dbReference type="InterPro" id="IPR015947">
    <property type="entry name" value="PUA-like_sf"/>
</dbReference>
<gene>
    <name evidence="1" type="ORF">EHS25_008362</name>
</gene>
<dbReference type="SUPFAM" id="SSF88697">
    <property type="entry name" value="PUA domain-like"/>
    <property type="match status" value="1"/>
</dbReference>
<organism evidence="1 2">
    <name type="scientific">Saitozyma podzolica</name>
    <dbReference type="NCBI Taxonomy" id="1890683"/>
    <lineage>
        <taxon>Eukaryota</taxon>
        <taxon>Fungi</taxon>
        <taxon>Dikarya</taxon>
        <taxon>Basidiomycota</taxon>
        <taxon>Agaricomycotina</taxon>
        <taxon>Tremellomycetes</taxon>
        <taxon>Tremellales</taxon>
        <taxon>Trimorphomycetaceae</taxon>
        <taxon>Saitozyma</taxon>
    </lineage>
</organism>
<dbReference type="OrthoDB" id="2149705at2759"/>
<reference evidence="1 2" key="1">
    <citation type="submission" date="2018-11" db="EMBL/GenBank/DDBJ databases">
        <title>Genome sequence of Saitozyma podzolica DSM 27192.</title>
        <authorList>
            <person name="Aliyu H."/>
            <person name="Gorte O."/>
            <person name="Ochsenreither K."/>
        </authorList>
    </citation>
    <scope>NUCLEOTIDE SEQUENCE [LARGE SCALE GENOMIC DNA]</scope>
    <source>
        <strain evidence="1 2">DSM 27192</strain>
    </source>
</reference>
<proteinExistence type="predicted"/>
<protein>
    <submittedName>
        <fullName evidence="1">Uncharacterized protein</fullName>
    </submittedName>
</protein>
<name>A0A427YPE6_9TREE</name>
<keyword evidence="2" id="KW-1185">Reference proteome</keyword>
<dbReference type="AlphaFoldDB" id="A0A427YPE6"/>
<evidence type="ECO:0000313" key="2">
    <source>
        <dbReference type="Proteomes" id="UP000279259"/>
    </source>
</evidence>
<evidence type="ECO:0000313" key="1">
    <source>
        <dbReference type="EMBL" id="RSH92916.1"/>
    </source>
</evidence>
<dbReference type="Proteomes" id="UP000279259">
    <property type="component" value="Unassembled WGS sequence"/>
</dbReference>
<dbReference type="EMBL" id="RSCD01000005">
    <property type="protein sequence ID" value="RSH92916.1"/>
    <property type="molecule type" value="Genomic_DNA"/>
</dbReference>
<comment type="caution">
    <text evidence="1">The sequence shown here is derived from an EMBL/GenBank/DDBJ whole genome shotgun (WGS) entry which is preliminary data.</text>
</comment>